<proteinExistence type="predicted"/>
<protein>
    <submittedName>
        <fullName evidence="1">Uncharacterized protein</fullName>
    </submittedName>
</protein>
<accession>A0ACB6QZG2</accession>
<keyword evidence="2" id="KW-1185">Reference proteome</keyword>
<dbReference type="Proteomes" id="UP000799755">
    <property type="component" value="Unassembled WGS sequence"/>
</dbReference>
<gene>
    <name evidence="1" type="ORF">BDR25DRAFT_312928</name>
</gene>
<organism evidence="1 2">
    <name type="scientific">Lindgomyces ingoldianus</name>
    <dbReference type="NCBI Taxonomy" id="673940"/>
    <lineage>
        <taxon>Eukaryota</taxon>
        <taxon>Fungi</taxon>
        <taxon>Dikarya</taxon>
        <taxon>Ascomycota</taxon>
        <taxon>Pezizomycotina</taxon>
        <taxon>Dothideomycetes</taxon>
        <taxon>Pleosporomycetidae</taxon>
        <taxon>Pleosporales</taxon>
        <taxon>Lindgomycetaceae</taxon>
        <taxon>Lindgomyces</taxon>
    </lineage>
</organism>
<sequence>METNSGYINKFFLGTLLIDQINLESNPPAYSTRARAQGPSEKPKEPAGGDKQKLARSPTKSKPPPKKAVKATKKSAPPALAYNELPLLLRSLPLTFILSQPASAPAAARESSPPEQVMEFDVAVQYLIRVNGDKADSYPLYFELHGESSLYNWQ</sequence>
<comment type="caution">
    <text evidence="1">The sequence shown here is derived from an EMBL/GenBank/DDBJ whole genome shotgun (WGS) entry which is preliminary data.</text>
</comment>
<evidence type="ECO:0000313" key="1">
    <source>
        <dbReference type="EMBL" id="KAF2472378.1"/>
    </source>
</evidence>
<reference evidence="1" key="1">
    <citation type="journal article" date="2020" name="Stud. Mycol.">
        <title>101 Dothideomycetes genomes: a test case for predicting lifestyles and emergence of pathogens.</title>
        <authorList>
            <person name="Haridas S."/>
            <person name="Albert R."/>
            <person name="Binder M."/>
            <person name="Bloem J."/>
            <person name="Labutti K."/>
            <person name="Salamov A."/>
            <person name="Andreopoulos B."/>
            <person name="Baker S."/>
            <person name="Barry K."/>
            <person name="Bills G."/>
            <person name="Bluhm B."/>
            <person name="Cannon C."/>
            <person name="Castanera R."/>
            <person name="Culley D."/>
            <person name="Daum C."/>
            <person name="Ezra D."/>
            <person name="Gonzalez J."/>
            <person name="Henrissat B."/>
            <person name="Kuo A."/>
            <person name="Liang C."/>
            <person name="Lipzen A."/>
            <person name="Lutzoni F."/>
            <person name="Magnuson J."/>
            <person name="Mondo S."/>
            <person name="Nolan M."/>
            <person name="Ohm R."/>
            <person name="Pangilinan J."/>
            <person name="Park H.-J."/>
            <person name="Ramirez L."/>
            <person name="Alfaro M."/>
            <person name="Sun H."/>
            <person name="Tritt A."/>
            <person name="Yoshinaga Y."/>
            <person name="Zwiers L.-H."/>
            <person name="Turgeon B."/>
            <person name="Goodwin S."/>
            <person name="Spatafora J."/>
            <person name="Crous P."/>
            <person name="Grigoriev I."/>
        </authorList>
    </citation>
    <scope>NUCLEOTIDE SEQUENCE</scope>
    <source>
        <strain evidence="1">ATCC 200398</strain>
    </source>
</reference>
<evidence type="ECO:0000313" key="2">
    <source>
        <dbReference type="Proteomes" id="UP000799755"/>
    </source>
</evidence>
<dbReference type="EMBL" id="MU003502">
    <property type="protein sequence ID" value="KAF2472378.1"/>
    <property type="molecule type" value="Genomic_DNA"/>
</dbReference>
<name>A0ACB6QZG2_9PLEO</name>